<feature type="domain" description="Glycosyltransferase subfamily 4-like N-terminal" evidence="3">
    <location>
        <begin position="24"/>
        <end position="186"/>
    </location>
</feature>
<dbReference type="PATRIC" id="fig|1398.22.peg.542"/>
<dbReference type="PANTHER" id="PTHR12526">
    <property type="entry name" value="GLYCOSYLTRANSFERASE"/>
    <property type="match status" value="1"/>
</dbReference>
<dbReference type="Proteomes" id="UP000070376">
    <property type="component" value="Unassembled WGS sequence"/>
</dbReference>
<gene>
    <name evidence="4" type="ORF">HMPREF3213_00546</name>
</gene>
<dbReference type="PANTHER" id="PTHR12526:SF630">
    <property type="entry name" value="GLYCOSYLTRANSFERASE"/>
    <property type="match status" value="1"/>
</dbReference>
<reference evidence="5" key="1">
    <citation type="submission" date="2016-01" db="EMBL/GenBank/DDBJ databases">
        <authorList>
            <person name="Mitreva M."/>
            <person name="Pepin K.H."/>
            <person name="Mihindukulasuriya K.A."/>
            <person name="Fulton R."/>
            <person name="Fronick C."/>
            <person name="O'Laughlin M."/>
            <person name="Miner T."/>
            <person name="Herter B."/>
            <person name="Rosa B.A."/>
            <person name="Cordes M."/>
            <person name="Tomlinson C."/>
            <person name="Wollam A."/>
            <person name="Palsikar V.B."/>
            <person name="Mardis E.R."/>
            <person name="Wilson R.K."/>
        </authorList>
    </citation>
    <scope>NUCLEOTIDE SEQUENCE [LARGE SCALE GENOMIC DNA]</scope>
    <source>
        <strain evidence="5">GED7749B</strain>
    </source>
</reference>
<dbReference type="Pfam" id="PF00534">
    <property type="entry name" value="Glycos_transf_1"/>
    <property type="match status" value="1"/>
</dbReference>
<dbReference type="SUPFAM" id="SSF53756">
    <property type="entry name" value="UDP-Glycosyltransferase/glycogen phosphorylase"/>
    <property type="match status" value="1"/>
</dbReference>
<dbReference type="EMBL" id="LRPN01000018">
    <property type="protein sequence ID" value="KWZ85252.1"/>
    <property type="molecule type" value="Genomic_DNA"/>
</dbReference>
<feature type="transmembrane region" description="Helical" evidence="1">
    <location>
        <begin position="74"/>
        <end position="90"/>
    </location>
</feature>
<sequence>MKSNLINLGGIIMKVLHVGEYVNGGVATYINELLEYQLADPTVEDVFLAISDYNSEMNFNIDEKKIFRYKYKRNIIYIFIALFTLNNIINKVKPDIIHLHSTFAGIMVRLLFFIKKKDSHIIYTPHGWSFIMDISKFKKRIFSIVEKILSNRTDKIINISQFEYDESMKYGLPEAKSVIVHSGVKISNRTKKIDLKLDSNKINLLFIGRFDYAKGLDILLELFKRNNIKDRELYIIGASVLKDTKVVIPKNVHELGWVNHNEIDDYIVNFDAIIVPSRWEGFGLVVLEAMRNKKAVLVSSRGALPELVIEGLNGFIFDINSSEDVLKCISKIRKDELEKMGIEGYKLFKSKYTSKNMNKSILSIYKQCHEN</sequence>
<dbReference type="AlphaFoldDB" id="A0A133L0U8"/>
<accession>A0A133L0U8</accession>
<proteinExistence type="predicted"/>
<evidence type="ECO:0000259" key="3">
    <source>
        <dbReference type="Pfam" id="PF13439"/>
    </source>
</evidence>
<name>A0A133L0U8_HEYCO</name>
<evidence type="ECO:0000313" key="4">
    <source>
        <dbReference type="EMBL" id="KWZ85252.1"/>
    </source>
</evidence>
<dbReference type="InterPro" id="IPR028098">
    <property type="entry name" value="Glyco_trans_4-like_N"/>
</dbReference>
<dbReference type="Gene3D" id="3.40.50.2000">
    <property type="entry name" value="Glycogen Phosphorylase B"/>
    <property type="match status" value="2"/>
</dbReference>
<comment type="caution">
    <text evidence="4">The sequence shown here is derived from an EMBL/GenBank/DDBJ whole genome shotgun (WGS) entry which is preliminary data.</text>
</comment>
<evidence type="ECO:0000256" key="1">
    <source>
        <dbReference type="SAM" id="Phobius"/>
    </source>
</evidence>
<feature type="domain" description="Glycosyl transferase family 1" evidence="2">
    <location>
        <begin position="191"/>
        <end position="339"/>
    </location>
</feature>
<dbReference type="InterPro" id="IPR001296">
    <property type="entry name" value="Glyco_trans_1"/>
</dbReference>
<evidence type="ECO:0000259" key="2">
    <source>
        <dbReference type="Pfam" id="PF00534"/>
    </source>
</evidence>
<organism evidence="4 5">
    <name type="scientific">Heyndrickxia coagulans</name>
    <name type="common">Weizmannia coagulans</name>
    <dbReference type="NCBI Taxonomy" id="1398"/>
    <lineage>
        <taxon>Bacteria</taxon>
        <taxon>Bacillati</taxon>
        <taxon>Bacillota</taxon>
        <taxon>Bacilli</taxon>
        <taxon>Bacillales</taxon>
        <taxon>Bacillaceae</taxon>
        <taxon>Heyndrickxia</taxon>
    </lineage>
</organism>
<keyword evidence="1" id="KW-1133">Transmembrane helix</keyword>
<dbReference type="GO" id="GO:0016757">
    <property type="term" value="F:glycosyltransferase activity"/>
    <property type="evidence" value="ECO:0007669"/>
    <property type="project" value="InterPro"/>
</dbReference>
<dbReference type="Pfam" id="PF13439">
    <property type="entry name" value="Glyco_transf_4"/>
    <property type="match status" value="1"/>
</dbReference>
<keyword evidence="4" id="KW-0808">Transferase</keyword>
<keyword evidence="1" id="KW-0812">Transmembrane</keyword>
<evidence type="ECO:0000313" key="5">
    <source>
        <dbReference type="Proteomes" id="UP000070376"/>
    </source>
</evidence>
<protein>
    <submittedName>
        <fullName evidence="4">Glycosyltransferase, group 1 family protein</fullName>
    </submittedName>
</protein>
<keyword evidence="1" id="KW-0472">Membrane</keyword>
<feature type="transmembrane region" description="Helical" evidence="1">
    <location>
        <begin position="96"/>
        <end position="114"/>
    </location>
</feature>